<dbReference type="OrthoDB" id="9789133at2"/>
<name>A0A0F5FXT6_9HYPH</name>
<evidence type="ECO:0000313" key="1">
    <source>
        <dbReference type="EMBL" id="KKB13664.1"/>
    </source>
</evidence>
<organism evidence="1 2">
    <name type="scientific">Devosia geojensis</name>
    <dbReference type="NCBI Taxonomy" id="443610"/>
    <lineage>
        <taxon>Bacteria</taxon>
        <taxon>Pseudomonadati</taxon>
        <taxon>Pseudomonadota</taxon>
        <taxon>Alphaproteobacteria</taxon>
        <taxon>Hyphomicrobiales</taxon>
        <taxon>Devosiaceae</taxon>
        <taxon>Devosia</taxon>
    </lineage>
</organism>
<comment type="caution">
    <text evidence="1">The sequence shown here is derived from an EMBL/GenBank/DDBJ whole genome shotgun (WGS) entry which is preliminary data.</text>
</comment>
<proteinExistence type="predicted"/>
<sequence>MKLTWFGDTAIRIYIGGQIFVVDPQLAPGGVDQAELAAGAEKVLRLAGGDGAETIDPRNWRPQKAPRMIDEGEGLPPVRLYRIGLSALLIDAVGEAPLMLAGHDDLEFGRWADGAVVVLFGAGQAAAKLLDAARPKLIALAGGEEAVDATVGAIRDRLDGAGLVAMEPGLAVEV</sequence>
<keyword evidence="2" id="KW-1185">Reference proteome</keyword>
<dbReference type="PATRIC" id="fig|443610.3.peg.2621"/>
<dbReference type="Proteomes" id="UP000033632">
    <property type="component" value="Unassembled WGS sequence"/>
</dbReference>
<reference evidence="1 2" key="1">
    <citation type="submission" date="2015-03" db="EMBL/GenBank/DDBJ databases">
        <authorList>
            <person name="Hassan Y.I."/>
            <person name="Lepp D."/>
            <person name="Li X.-Z."/>
            <person name="Zhou T."/>
        </authorList>
    </citation>
    <scope>NUCLEOTIDE SEQUENCE [LARGE SCALE GENOMIC DNA]</scope>
    <source>
        <strain evidence="1 2">BD-c194</strain>
    </source>
</reference>
<dbReference type="AlphaFoldDB" id="A0A0F5FXT6"/>
<gene>
    <name evidence="1" type="ORF">VE25_00830</name>
</gene>
<evidence type="ECO:0000313" key="2">
    <source>
        <dbReference type="Proteomes" id="UP000033632"/>
    </source>
</evidence>
<accession>A0A0F5FXT6</accession>
<dbReference type="RefSeq" id="WP_046106679.1">
    <property type="nucleotide sequence ID" value="NZ_JZEX01000020.1"/>
</dbReference>
<protein>
    <submittedName>
        <fullName evidence="1">Uncharacterized protein</fullName>
    </submittedName>
</protein>
<dbReference type="STRING" id="443610.VE25_00830"/>
<dbReference type="EMBL" id="JZEX01000020">
    <property type="protein sequence ID" value="KKB13664.1"/>
    <property type="molecule type" value="Genomic_DNA"/>
</dbReference>